<evidence type="ECO:0000256" key="1">
    <source>
        <dbReference type="SAM" id="MobiDB-lite"/>
    </source>
</evidence>
<keyword evidence="3" id="KW-1185">Reference proteome</keyword>
<feature type="region of interest" description="Disordered" evidence="1">
    <location>
        <begin position="758"/>
        <end position="777"/>
    </location>
</feature>
<dbReference type="AlphaFoldDB" id="A0ABD2MYG5"/>
<comment type="caution">
    <text evidence="2">The sequence shown here is derived from an EMBL/GenBank/DDBJ whole genome shotgun (WGS) entry which is preliminary data.</text>
</comment>
<dbReference type="Proteomes" id="UP001516400">
    <property type="component" value="Unassembled WGS sequence"/>
</dbReference>
<feature type="region of interest" description="Disordered" evidence="1">
    <location>
        <begin position="313"/>
        <end position="363"/>
    </location>
</feature>
<dbReference type="EMBL" id="JABFTP020000042">
    <property type="protein sequence ID" value="KAL3271411.1"/>
    <property type="molecule type" value="Genomic_DNA"/>
</dbReference>
<evidence type="ECO:0000313" key="2">
    <source>
        <dbReference type="EMBL" id="KAL3271411.1"/>
    </source>
</evidence>
<proteinExistence type="predicted"/>
<evidence type="ECO:0000313" key="3">
    <source>
        <dbReference type="Proteomes" id="UP001516400"/>
    </source>
</evidence>
<protein>
    <submittedName>
        <fullName evidence="2">Uncharacterized protein</fullName>
    </submittedName>
</protein>
<sequence>MRPQIRSIPLQQTNCPQFSWVVRNNSTNVNAVLQPDLQNEAKLKETEFESQGNASQYTEEGRDFLCHDEGIMVAANRSCYCIDTRLKPTLFPHPATCMCSNDPYPPKDEKYRYCKLKMKGQTIGEVMEEVILDHIPPPPPPPIPKGERLMKKIMRSAYIPDELDLEDENACIECLARDPLLLKKVMESIHFNKDLNMKNVDSDPVTCREPRECRNPHTGVEQLNCFDENFKQSHSAARNRRKCKWRDDGAICTCKQAKTCTCASCDQYLCKCEKNCMRCTCQKPLKPETPRPQETVEECIQQNIPITETLEQKSTTVNYESTIEEPLLTSPRGKTAKKSKKAKPTSLKKSPKKSPTRKWNRPNIICERSEISGANPFCHPKESENNQREIPSVEFYEHFHNLRPVKSSKSAFRSDEPSERPSSVKPKPSTIHRASTVSSHSSAKNRKKARLKQMGPSKIPWNFNNQPKKEDPMKGWGNVKYSWSKKLNYSDLARKIEMGSDSFMRSRGGDDLGNQSDNKTPEYFEYKQNLQVESDKSDDLLRRKEQKRHMKELGKKRVKDWHEALEENARRASQSEDIEDATQSTEQSRDQEKYKRKIFFSEDDTNNEVQDKPSEISSQVVERFNEEREDEAISEHRLRRQNMGHDQKQCLQCLMNDVQQQYLGSMLTVKHSCDPEKNDDFKDRKIERNLKLKQTKTVILNEHPHIYNYKEDQDEGDQPEIERKFGNLPTILEERPRTYETNRERNSTYRASEYDGYENEATGDMNQNSLRSKSADGTTSIEKPFFNVIKQKIHSRNKTLEDLEKFRDEHFFETHSTKSYLQNIPEHTCVHRFTIDERLYPEPLHTDASGTSCCIHCDKPMKNEKTIFLDQRESGENVGNKQIVQKQISKFSLRPKPVHIGSKNSVMEIKLKPEHEDLLKNENIEKKRRVFYPNSLALRQQKR</sequence>
<organism evidence="2 3">
    <name type="scientific">Cryptolaemus montrouzieri</name>
    <dbReference type="NCBI Taxonomy" id="559131"/>
    <lineage>
        <taxon>Eukaryota</taxon>
        <taxon>Metazoa</taxon>
        <taxon>Ecdysozoa</taxon>
        <taxon>Arthropoda</taxon>
        <taxon>Hexapoda</taxon>
        <taxon>Insecta</taxon>
        <taxon>Pterygota</taxon>
        <taxon>Neoptera</taxon>
        <taxon>Endopterygota</taxon>
        <taxon>Coleoptera</taxon>
        <taxon>Polyphaga</taxon>
        <taxon>Cucujiformia</taxon>
        <taxon>Coccinelloidea</taxon>
        <taxon>Coccinellidae</taxon>
        <taxon>Scymninae</taxon>
        <taxon>Scymnini</taxon>
        <taxon>Cryptolaemus</taxon>
    </lineage>
</organism>
<feature type="region of interest" description="Disordered" evidence="1">
    <location>
        <begin position="406"/>
        <end position="474"/>
    </location>
</feature>
<reference evidence="2 3" key="1">
    <citation type="journal article" date="2021" name="BMC Biol.">
        <title>Horizontally acquired antibacterial genes associated with adaptive radiation of ladybird beetles.</title>
        <authorList>
            <person name="Li H.S."/>
            <person name="Tang X.F."/>
            <person name="Huang Y.H."/>
            <person name="Xu Z.Y."/>
            <person name="Chen M.L."/>
            <person name="Du X.Y."/>
            <person name="Qiu B.Y."/>
            <person name="Chen P.T."/>
            <person name="Zhang W."/>
            <person name="Slipinski A."/>
            <person name="Escalona H.E."/>
            <person name="Waterhouse R.M."/>
            <person name="Zwick A."/>
            <person name="Pang H."/>
        </authorList>
    </citation>
    <scope>NUCLEOTIDE SEQUENCE [LARGE SCALE GENOMIC DNA]</scope>
    <source>
        <strain evidence="2">SYSU2018</strain>
    </source>
</reference>
<feature type="compositionally biased region" description="Polar residues" evidence="1">
    <location>
        <begin position="432"/>
        <end position="442"/>
    </location>
</feature>
<feature type="compositionally biased region" description="Polar residues" evidence="1">
    <location>
        <begin position="764"/>
        <end position="777"/>
    </location>
</feature>
<name>A0ABD2MYG5_9CUCU</name>
<feature type="region of interest" description="Disordered" evidence="1">
    <location>
        <begin position="567"/>
        <end position="594"/>
    </location>
</feature>
<feature type="compositionally biased region" description="Basic residues" evidence="1">
    <location>
        <begin position="349"/>
        <end position="360"/>
    </location>
</feature>
<feature type="region of interest" description="Disordered" evidence="1">
    <location>
        <begin position="503"/>
        <end position="530"/>
    </location>
</feature>
<gene>
    <name evidence="2" type="ORF">HHI36_021890</name>
</gene>
<feature type="compositionally biased region" description="Basic residues" evidence="1">
    <location>
        <begin position="334"/>
        <end position="343"/>
    </location>
</feature>
<accession>A0ABD2MYG5</accession>